<name>A0A972VZF3_9GAMM</name>
<accession>A0A972VZF3</accession>
<comment type="subcellular location">
    <subcellularLocation>
        <location evidence="1">Membrane</location>
    </subcellularLocation>
</comment>
<feature type="transmembrane region" description="Helical" evidence="5">
    <location>
        <begin position="74"/>
        <end position="97"/>
    </location>
</feature>
<keyword evidence="4 5" id="KW-0472">Membrane</keyword>
<protein>
    <submittedName>
        <fullName evidence="6">MAPEG family protein</fullName>
    </submittedName>
</protein>
<evidence type="ECO:0000256" key="2">
    <source>
        <dbReference type="ARBA" id="ARBA00022692"/>
    </source>
</evidence>
<dbReference type="EMBL" id="JABMOJ010000504">
    <property type="protein sequence ID" value="NQV66356.1"/>
    <property type="molecule type" value="Genomic_DNA"/>
</dbReference>
<organism evidence="6 7">
    <name type="scientific">SAR86 cluster bacterium</name>
    <dbReference type="NCBI Taxonomy" id="2030880"/>
    <lineage>
        <taxon>Bacteria</taxon>
        <taxon>Pseudomonadati</taxon>
        <taxon>Pseudomonadota</taxon>
        <taxon>Gammaproteobacteria</taxon>
        <taxon>SAR86 cluster</taxon>
    </lineage>
</organism>
<evidence type="ECO:0000256" key="1">
    <source>
        <dbReference type="ARBA" id="ARBA00004370"/>
    </source>
</evidence>
<dbReference type="Proteomes" id="UP000754644">
    <property type="component" value="Unassembled WGS sequence"/>
</dbReference>
<evidence type="ECO:0000313" key="7">
    <source>
        <dbReference type="Proteomes" id="UP000754644"/>
    </source>
</evidence>
<feature type="transmembrane region" description="Helical" evidence="5">
    <location>
        <begin position="6"/>
        <end position="25"/>
    </location>
</feature>
<evidence type="ECO:0000256" key="5">
    <source>
        <dbReference type="SAM" id="Phobius"/>
    </source>
</evidence>
<evidence type="ECO:0000256" key="4">
    <source>
        <dbReference type="ARBA" id="ARBA00023136"/>
    </source>
</evidence>
<dbReference type="SUPFAM" id="SSF161084">
    <property type="entry name" value="MAPEG domain-like"/>
    <property type="match status" value="1"/>
</dbReference>
<evidence type="ECO:0000256" key="3">
    <source>
        <dbReference type="ARBA" id="ARBA00022989"/>
    </source>
</evidence>
<reference evidence="6" key="1">
    <citation type="submission" date="2020-05" db="EMBL/GenBank/DDBJ databases">
        <title>Sulfur intermediates as new biogeochemical hubs in an aquatic model microbial ecosystem.</title>
        <authorList>
            <person name="Vigneron A."/>
        </authorList>
    </citation>
    <scope>NUCLEOTIDE SEQUENCE</scope>
    <source>
        <strain evidence="6">Bin.250</strain>
    </source>
</reference>
<dbReference type="AlphaFoldDB" id="A0A972VZF3"/>
<dbReference type="InterPro" id="IPR001129">
    <property type="entry name" value="Membr-assoc_MAPEG"/>
</dbReference>
<dbReference type="InterPro" id="IPR023352">
    <property type="entry name" value="MAPEG-like_dom_sf"/>
</dbReference>
<dbReference type="Pfam" id="PF01124">
    <property type="entry name" value="MAPEG"/>
    <property type="match status" value="1"/>
</dbReference>
<comment type="caution">
    <text evidence="6">The sequence shown here is derived from an EMBL/GenBank/DDBJ whole genome shotgun (WGS) entry which is preliminary data.</text>
</comment>
<dbReference type="GO" id="GO:0016020">
    <property type="term" value="C:membrane"/>
    <property type="evidence" value="ECO:0007669"/>
    <property type="project" value="UniProtKB-SubCell"/>
</dbReference>
<proteinExistence type="predicted"/>
<gene>
    <name evidence="6" type="ORF">HQ497_13425</name>
</gene>
<keyword evidence="3 5" id="KW-1133">Transmembrane helix</keyword>
<feature type="transmembrane region" description="Helical" evidence="5">
    <location>
        <begin position="117"/>
        <end position="137"/>
    </location>
</feature>
<keyword evidence="2 5" id="KW-0812">Transmembrane</keyword>
<sequence>MNTTILAPAAVLVAWSMVMMLWVVVTRFRAFGEAGVDLANAEPGGRYVDLEATMPAKVNWKAHNFTHLMEQPTIFYAVVCIIAIAGGSGAVVAWAWAYTFIRIAHSLWQSLVNTVPIRFALFVGSNVCLLVLSYHALSLTLG</sequence>
<evidence type="ECO:0000313" key="6">
    <source>
        <dbReference type="EMBL" id="NQV66356.1"/>
    </source>
</evidence>
<dbReference type="Gene3D" id="1.20.120.550">
    <property type="entry name" value="Membrane associated eicosanoid/glutathione metabolism-like domain"/>
    <property type="match status" value="1"/>
</dbReference>